<dbReference type="RefSeq" id="WP_154504562.1">
    <property type="nucleotide sequence ID" value="NZ_VUMN01000015.1"/>
</dbReference>
<evidence type="ECO:0000313" key="3">
    <source>
        <dbReference type="Proteomes" id="UP000461880"/>
    </source>
</evidence>
<keyword evidence="3" id="KW-1185">Reference proteome</keyword>
<protein>
    <submittedName>
        <fullName evidence="2">Glycosyltransferase</fullName>
    </submittedName>
</protein>
<dbReference type="GO" id="GO:0044010">
    <property type="term" value="P:single-species biofilm formation"/>
    <property type="evidence" value="ECO:0007669"/>
    <property type="project" value="TreeGrafter"/>
</dbReference>
<dbReference type="Pfam" id="PF00535">
    <property type="entry name" value="Glycos_transf_2"/>
    <property type="match status" value="1"/>
</dbReference>
<dbReference type="InterPro" id="IPR050834">
    <property type="entry name" value="Glycosyltransf_2"/>
</dbReference>
<dbReference type="EMBL" id="VUMN01000015">
    <property type="protein sequence ID" value="MSS58700.1"/>
    <property type="molecule type" value="Genomic_DNA"/>
</dbReference>
<proteinExistence type="predicted"/>
<evidence type="ECO:0000313" key="2">
    <source>
        <dbReference type="EMBL" id="MSS58700.1"/>
    </source>
</evidence>
<dbReference type="GO" id="GO:0016740">
    <property type="term" value="F:transferase activity"/>
    <property type="evidence" value="ECO:0007669"/>
    <property type="project" value="UniProtKB-KW"/>
</dbReference>
<evidence type="ECO:0000259" key="1">
    <source>
        <dbReference type="Pfam" id="PF00535"/>
    </source>
</evidence>
<dbReference type="PANTHER" id="PTHR43685:SF13">
    <property type="entry name" value="O ANTIGEN BIOSYNTHESIS RHAMNOSYLTRANSFERASE RFBN"/>
    <property type="match status" value="1"/>
</dbReference>
<name>A0A7X2TG17_9FIRM</name>
<dbReference type="Proteomes" id="UP000461880">
    <property type="component" value="Unassembled WGS sequence"/>
</dbReference>
<comment type="caution">
    <text evidence="2">The sequence shown here is derived from an EMBL/GenBank/DDBJ whole genome shotgun (WGS) entry which is preliminary data.</text>
</comment>
<keyword evidence="2" id="KW-0808">Transferase</keyword>
<reference evidence="2 3" key="1">
    <citation type="submission" date="2019-08" db="EMBL/GenBank/DDBJ databases">
        <title>In-depth cultivation of the pig gut microbiome towards novel bacterial diversity and tailored functional studies.</title>
        <authorList>
            <person name="Wylensek D."/>
            <person name="Hitch T.C.A."/>
            <person name="Clavel T."/>
        </authorList>
    </citation>
    <scope>NUCLEOTIDE SEQUENCE [LARGE SCALE GENOMIC DNA]</scope>
    <source>
        <strain evidence="2 3">Oil+RF-744-GAM-WT-6</strain>
    </source>
</reference>
<gene>
    <name evidence="2" type="ORF">FYJ51_07250</name>
</gene>
<organism evidence="2 3">
    <name type="scientific">Stecheria intestinalis</name>
    <dbReference type="NCBI Taxonomy" id="2606630"/>
    <lineage>
        <taxon>Bacteria</taxon>
        <taxon>Bacillati</taxon>
        <taxon>Bacillota</taxon>
        <taxon>Erysipelotrichia</taxon>
        <taxon>Erysipelotrichales</taxon>
        <taxon>Erysipelotrichaceae</taxon>
        <taxon>Stecheria</taxon>
    </lineage>
</organism>
<dbReference type="InterPro" id="IPR029044">
    <property type="entry name" value="Nucleotide-diphossugar_trans"/>
</dbReference>
<sequence length="293" mass="33424">MISLIIPTLNAEKTIRNLLNSIYQQTVIPDEILIADSQSGDSTLEILKSFPDIRITNIRRSEFDHGKTRDLMVKHSKGDIIIFMTQDAIPADDDSISNLIQPLKDQNIAVSYGRQLPRPEASTSECLIRSFNYPGTSHVYSKKDIPLHGIKTFFCSDVFAAYQKSVYQELGGFEYPIRTNEDMLFAAKAIQSGYSVAYAADARVIHSHNFSFREEYQRNYIQGYELEKHKELLSHENASSEGMKLFRYVSGALWKQGKIFEWFRFTGDCASRYLGNRAGRKDAENEMTRSSDV</sequence>
<dbReference type="Gene3D" id="3.90.550.10">
    <property type="entry name" value="Spore Coat Polysaccharide Biosynthesis Protein SpsA, Chain A"/>
    <property type="match status" value="1"/>
</dbReference>
<accession>A0A7X2TG17</accession>
<dbReference type="InterPro" id="IPR001173">
    <property type="entry name" value="Glyco_trans_2-like"/>
</dbReference>
<dbReference type="SUPFAM" id="SSF53448">
    <property type="entry name" value="Nucleotide-diphospho-sugar transferases"/>
    <property type="match status" value="1"/>
</dbReference>
<dbReference type="AlphaFoldDB" id="A0A7X2TG17"/>
<dbReference type="PANTHER" id="PTHR43685">
    <property type="entry name" value="GLYCOSYLTRANSFERASE"/>
    <property type="match status" value="1"/>
</dbReference>
<feature type="domain" description="Glycosyltransferase 2-like" evidence="1">
    <location>
        <begin position="3"/>
        <end position="170"/>
    </location>
</feature>